<organism evidence="8 9">
    <name type="scientific">Globodera rostochiensis</name>
    <name type="common">Golden nematode worm</name>
    <name type="synonym">Heterodera rostochiensis</name>
    <dbReference type="NCBI Taxonomy" id="31243"/>
    <lineage>
        <taxon>Eukaryota</taxon>
        <taxon>Metazoa</taxon>
        <taxon>Ecdysozoa</taxon>
        <taxon>Nematoda</taxon>
        <taxon>Chromadorea</taxon>
        <taxon>Rhabditida</taxon>
        <taxon>Tylenchina</taxon>
        <taxon>Tylenchomorpha</taxon>
        <taxon>Tylenchoidea</taxon>
        <taxon>Heteroderidae</taxon>
        <taxon>Heteroderinae</taxon>
        <taxon>Globodera</taxon>
    </lineage>
</organism>
<keyword evidence="4" id="KW-0378">Hydrolase</keyword>
<evidence type="ECO:0000313" key="9">
    <source>
        <dbReference type="WBParaSite" id="Gr19_v10_g8852.t1"/>
    </source>
</evidence>
<protein>
    <recommendedName>
        <fullName evidence="2">imidazolonepropionase</fullName>
        <ecNumber evidence="2">3.5.2.7</ecNumber>
    </recommendedName>
</protein>
<name>A0A914IDB7_GLORO</name>
<evidence type="ECO:0000313" key="8">
    <source>
        <dbReference type="Proteomes" id="UP000887572"/>
    </source>
</evidence>
<keyword evidence="7" id="KW-0408">Iron</keyword>
<proteinExistence type="predicted"/>
<comment type="pathway">
    <text evidence="1">Amino-acid degradation.</text>
</comment>
<dbReference type="GO" id="GO:0046872">
    <property type="term" value="F:metal ion binding"/>
    <property type="evidence" value="ECO:0007669"/>
    <property type="project" value="UniProtKB-KW"/>
</dbReference>
<dbReference type="InterPro" id="IPR032466">
    <property type="entry name" value="Metal_Hydrolase"/>
</dbReference>
<dbReference type="PANTHER" id="PTHR42752">
    <property type="entry name" value="IMIDAZOLONEPROPIONASE"/>
    <property type="match status" value="1"/>
</dbReference>
<evidence type="ECO:0000256" key="6">
    <source>
        <dbReference type="ARBA" id="ARBA00022833"/>
    </source>
</evidence>
<dbReference type="SUPFAM" id="SSF51556">
    <property type="entry name" value="Metallo-dependent hydrolases"/>
    <property type="match status" value="1"/>
</dbReference>
<evidence type="ECO:0000256" key="1">
    <source>
        <dbReference type="ARBA" id="ARBA00005023"/>
    </source>
</evidence>
<dbReference type="WBParaSite" id="Gr19_v10_g8852.t1">
    <property type="protein sequence ID" value="Gr19_v10_g8852.t1"/>
    <property type="gene ID" value="Gr19_v10_g8852"/>
</dbReference>
<dbReference type="Gene3D" id="3.20.20.140">
    <property type="entry name" value="Metal-dependent hydrolases"/>
    <property type="match status" value="1"/>
</dbReference>
<dbReference type="SUPFAM" id="SSF51338">
    <property type="entry name" value="Composite domain of metallo-dependent hydrolases"/>
    <property type="match status" value="1"/>
</dbReference>
<dbReference type="AlphaFoldDB" id="A0A914IDB7"/>
<sequence length="289" mass="31101">MEGDTTKMLVLHNIGQIVQVVDDDRTCCLLGDQMGKIKIMESDRLDLAILCNEGRIVQIGTIEEISPRFGSTELKDSVSLVDCCGGSVLPGFVDAHSHPVFSGDRVHEFAMKLAGASYMEVQAAGGGIHYSTEKTREATEEQLLQAFLEIAQEMLSSGTTLLEAKSGYGLELGTELKQLRVLERAQAHTPLEIAATFCGAHAIPRGATERSQTELIISEMIPAIDVLRRAGKLKNTENVDVFCEKGVFELDSTRRILEAGKAIGLNANFHADELFPLGGAELGAAIGTG</sequence>
<keyword evidence="6" id="KW-0862">Zinc</keyword>
<dbReference type="GO" id="GO:0050480">
    <property type="term" value="F:imidazolonepropionase activity"/>
    <property type="evidence" value="ECO:0007669"/>
    <property type="project" value="UniProtKB-EC"/>
</dbReference>
<keyword evidence="8" id="KW-1185">Reference proteome</keyword>
<dbReference type="PANTHER" id="PTHR42752:SF1">
    <property type="entry name" value="IMIDAZOLONEPROPIONASE-RELATED"/>
    <property type="match status" value="1"/>
</dbReference>
<accession>A0A914IDB7</accession>
<evidence type="ECO:0000256" key="3">
    <source>
        <dbReference type="ARBA" id="ARBA00022723"/>
    </source>
</evidence>
<reference evidence="9" key="1">
    <citation type="submission" date="2022-11" db="UniProtKB">
        <authorList>
            <consortium name="WormBaseParasite"/>
        </authorList>
    </citation>
    <scope>IDENTIFICATION</scope>
</reference>
<evidence type="ECO:0000256" key="5">
    <source>
        <dbReference type="ARBA" id="ARBA00022808"/>
    </source>
</evidence>
<dbReference type="GO" id="GO:0005737">
    <property type="term" value="C:cytoplasm"/>
    <property type="evidence" value="ECO:0007669"/>
    <property type="project" value="InterPro"/>
</dbReference>
<keyword evidence="3" id="KW-0479">Metal-binding</keyword>
<keyword evidence="5" id="KW-0369">Histidine metabolism</keyword>
<evidence type="ECO:0000256" key="2">
    <source>
        <dbReference type="ARBA" id="ARBA00012864"/>
    </source>
</evidence>
<dbReference type="EC" id="3.5.2.7" evidence="2"/>
<dbReference type="GO" id="GO:0019556">
    <property type="term" value="P:L-histidine catabolic process to glutamate and formamide"/>
    <property type="evidence" value="ECO:0007669"/>
    <property type="project" value="InterPro"/>
</dbReference>
<dbReference type="Proteomes" id="UP000887572">
    <property type="component" value="Unplaced"/>
</dbReference>
<evidence type="ECO:0000256" key="4">
    <source>
        <dbReference type="ARBA" id="ARBA00022801"/>
    </source>
</evidence>
<dbReference type="InterPro" id="IPR011059">
    <property type="entry name" value="Metal-dep_hydrolase_composite"/>
</dbReference>
<dbReference type="InterPro" id="IPR005920">
    <property type="entry name" value="HutI"/>
</dbReference>
<evidence type="ECO:0000256" key="7">
    <source>
        <dbReference type="ARBA" id="ARBA00023004"/>
    </source>
</evidence>